<dbReference type="RefSeq" id="WP_378486426.1">
    <property type="nucleotide sequence ID" value="NZ_JBHUFB010000012.1"/>
</dbReference>
<keyword evidence="1" id="KW-0472">Membrane</keyword>
<feature type="transmembrane region" description="Helical" evidence="1">
    <location>
        <begin position="76"/>
        <end position="96"/>
    </location>
</feature>
<evidence type="ECO:0000256" key="1">
    <source>
        <dbReference type="SAM" id="Phobius"/>
    </source>
</evidence>
<keyword evidence="3" id="KW-1185">Reference proteome</keyword>
<sequence length="116" mass="12346">MSVGVLAGLAIWGFAFLVSTPETVCYDHMPFPPPPAPGYYGVDYETTRAPLPIPAARCTTELEGTDVAATAWVVDWTGTALAGLGIVLMAVTLWTLRLDARERSTAGSPDRPGDEH</sequence>
<comment type="caution">
    <text evidence="2">The sequence shown here is derived from an EMBL/GenBank/DDBJ whole genome shotgun (WGS) entry which is preliminary data.</text>
</comment>
<protein>
    <submittedName>
        <fullName evidence="2">Uncharacterized protein</fullName>
    </submittedName>
</protein>
<dbReference type="Proteomes" id="UP001597286">
    <property type="component" value="Unassembled WGS sequence"/>
</dbReference>
<accession>A0ABW4P692</accession>
<dbReference type="EMBL" id="JBHUFB010000012">
    <property type="protein sequence ID" value="MFD1813950.1"/>
    <property type="molecule type" value="Genomic_DNA"/>
</dbReference>
<name>A0ABW4P692_9NOCA</name>
<proteinExistence type="predicted"/>
<keyword evidence="1" id="KW-0812">Transmembrane</keyword>
<evidence type="ECO:0000313" key="3">
    <source>
        <dbReference type="Proteomes" id="UP001597286"/>
    </source>
</evidence>
<keyword evidence="1" id="KW-1133">Transmembrane helix</keyword>
<organism evidence="2 3">
    <name type="scientific">Rhodococcus gannanensis</name>
    <dbReference type="NCBI Taxonomy" id="1960308"/>
    <lineage>
        <taxon>Bacteria</taxon>
        <taxon>Bacillati</taxon>
        <taxon>Actinomycetota</taxon>
        <taxon>Actinomycetes</taxon>
        <taxon>Mycobacteriales</taxon>
        <taxon>Nocardiaceae</taxon>
        <taxon>Rhodococcus</taxon>
    </lineage>
</organism>
<evidence type="ECO:0000313" key="2">
    <source>
        <dbReference type="EMBL" id="MFD1813950.1"/>
    </source>
</evidence>
<reference evidence="3" key="1">
    <citation type="journal article" date="2019" name="Int. J. Syst. Evol. Microbiol.">
        <title>The Global Catalogue of Microorganisms (GCM) 10K type strain sequencing project: providing services to taxonomists for standard genome sequencing and annotation.</title>
        <authorList>
            <consortium name="The Broad Institute Genomics Platform"/>
            <consortium name="The Broad Institute Genome Sequencing Center for Infectious Disease"/>
            <person name="Wu L."/>
            <person name="Ma J."/>
        </authorList>
    </citation>
    <scope>NUCLEOTIDE SEQUENCE [LARGE SCALE GENOMIC DNA]</scope>
    <source>
        <strain evidence="3">DT72</strain>
    </source>
</reference>
<gene>
    <name evidence="2" type="ORF">ACFSJG_17145</name>
</gene>